<dbReference type="InterPro" id="IPR018492">
    <property type="entry name" value="Ribosomal_eL8/Nhp2"/>
</dbReference>
<dbReference type="FunFam" id="3.30.1330.30:FF:000026">
    <property type="entry name" value="H/ACA ribonucleoprotein complex subunit 2"/>
    <property type="match status" value="1"/>
</dbReference>
<dbReference type="GO" id="GO:0031120">
    <property type="term" value="P:snRNA pseudouridine synthesis"/>
    <property type="evidence" value="ECO:0007669"/>
    <property type="project" value="UniProtKB-UniRule"/>
</dbReference>
<dbReference type="Pfam" id="PF01248">
    <property type="entry name" value="Ribosomal_L7Ae"/>
    <property type="match status" value="1"/>
</dbReference>
<evidence type="ECO:0000256" key="5">
    <source>
        <dbReference type="ARBA" id="ARBA00023274"/>
    </source>
</evidence>
<dbReference type="GO" id="GO:0031429">
    <property type="term" value="C:box H/ACA snoRNP complex"/>
    <property type="evidence" value="ECO:0007669"/>
    <property type="project" value="UniProtKB-UniRule"/>
</dbReference>
<dbReference type="InterPro" id="IPR029064">
    <property type="entry name" value="Ribosomal_eL30-like_sf"/>
</dbReference>
<organism evidence="8 9">
    <name type="scientific">Circinella minor</name>
    <dbReference type="NCBI Taxonomy" id="1195481"/>
    <lineage>
        <taxon>Eukaryota</taxon>
        <taxon>Fungi</taxon>
        <taxon>Fungi incertae sedis</taxon>
        <taxon>Mucoromycota</taxon>
        <taxon>Mucoromycotina</taxon>
        <taxon>Mucoromycetes</taxon>
        <taxon>Mucorales</taxon>
        <taxon>Lichtheimiaceae</taxon>
        <taxon>Circinella</taxon>
    </lineage>
</organism>
<proteinExistence type="inferred from homology"/>
<keyword evidence="9" id="KW-1185">Reference proteome</keyword>
<keyword evidence="4 6" id="KW-0539">Nucleus</keyword>
<dbReference type="GO" id="GO:0042254">
    <property type="term" value="P:ribosome biogenesis"/>
    <property type="evidence" value="ECO:0007669"/>
    <property type="project" value="InterPro"/>
</dbReference>
<keyword evidence="5 6" id="KW-0687">Ribonucleoprotein</keyword>
<dbReference type="EMBL" id="JAEPRB010000025">
    <property type="protein sequence ID" value="KAG2225633.1"/>
    <property type="molecule type" value="Genomic_DNA"/>
</dbReference>
<dbReference type="Proteomes" id="UP000646827">
    <property type="component" value="Unassembled WGS sequence"/>
</dbReference>
<evidence type="ECO:0000313" key="8">
    <source>
        <dbReference type="EMBL" id="KAG2225633.1"/>
    </source>
</evidence>
<comment type="subcellular location">
    <subcellularLocation>
        <location evidence="1 6">Nucleus</location>
        <location evidence="1 6">Nucleolus</location>
    </subcellularLocation>
</comment>
<dbReference type="PANTHER" id="PTHR23105">
    <property type="entry name" value="RIBOSOMAL PROTEIN L7AE FAMILY MEMBER"/>
    <property type="match status" value="1"/>
</dbReference>
<evidence type="ECO:0000256" key="3">
    <source>
        <dbReference type="ARBA" id="ARBA00022884"/>
    </source>
</evidence>
<evidence type="ECO:0000256" key="4">
    <source>
        <dbReference type="ARBA" id="ARBA00023242"/>
    </source>
</evidence>
<dbReference type="AlphaFoldDB" id="A0A8H7SBT8"/>
<dbReference type="SUPFAM" id="SSF55315">
    <property type="entry name" value="L30e-like"/>
    <property type="match status" value="1"/>
</dbReference>
<accession>A0A8H7SBT8</accession>
<dbReference type="PROSITE" id="PS01082">
    <property type="entry name" value="RIBOSOMAL_L7AE"/>
    <property type="match status" value="1"/>
</dbReference>
<dbReference type="InterPro" id="IPR004038">
    <property type="entry name" value="Ribosomal_eL8/eL30/eS12/Gad45"/>
</dbReference>
<gene>
    <name evidence="8" type="ORF">INT45_012105</name>
</gene>
<evidence type="ECO:0000259" key="7">
    <source>
        <dbReference type="Pfam" id="PF01248"/>
    </source>
</evidence>
<comment type="function">
    <text evidence="6">Required for ribosome biogenesis. Part of a complex which catalyzes pseudouridylation of rRNA. This involves the isomerization of uridine such that the ribose is subsequently attached to C5, instead of the normal N1. Pseudouridine ('psi') residues may serve to stabilize the conformation of rRNAs.</text>
</comment>
<sequence>MAKDKKMKKEKATAAMDVDQDNDDDSLKFLSPIAHPLAEKKLSKKLFKTVKKASKVKHIRRGVKEVGKAVRKGEKGLVVIAGDISPMDVISHLPVLCEDHDIPYVFVPSKEKLGEASQTKRPTSVAMIVFGGKTKDEKAAEDYKELYDECYSSAKELVSFSLFFFFSL</sequence>
<dbReference type="GO" id="GO:0000398">
    <property type="term" value="P:mRNA splicing, via spliceosome"/>
    <property type="evidence" value="ECO:0007669"/>
    <property type="project" value="UniProtKB-UniRule"/>
</dbReference>
<evidence type="ECO:0000256" key="1">
    <source>
        <dbReference type="ARBA" id="ARBA00004604"/>
    </source>
</evidence>
<dbReference type="InterPro" id="IPR002415">
    <property type="entry name" value="H/ACA_rnp_Nhp2-like"/>
</dbReference>
<comment type="similarity">
    <text evidence="2 6">Belongs to the eukaryotic ribosomal protein eL8 family.</text>
</comment>
<dbReference type="InterPro" id="IPR050257">
    <property type="entry name" value="eL8/uL1-like"/>
</dbReference>
<comment type="caution">
    <text evidence="8">The sequence shown here is derived from an EMBL/GenBank/DDBJ whole genome shotgun (WGS) entry which is preliminary data.</text>
</comment>
<dbReference type="OrthoDB" id="5364946at2759"/>
<dbReference type="PRINTS" id="PR00881">
    <property type="entry name" value="L7ARS6FAMILY"/>
</dbReference>
<dbReference type="GO" id="GO:0003723">
    <property type="term" value="F:RNA binding"/>
    <property type="evidence" value="ECO:0007669"/>
    <property type="project" value="UniProtKB-UniRule"/>
</dbReference>
<dbReference type="Gene3D" id="3.30.1330.30">
    <property type="match status" value="1"/>
</dbReference>
<evidence type="ECO:0000256" key="2">
    <source>
        <dbReference type="ARBA" id="ARBA00007337"/>
    </source>
</evidence>
<name>A0A8H7SBT8_9FUNG</name>
<dbReference type="InterPro" id="IPR004037">
    <property type="entry name" value="Ribosomal_eL8-like_CS"/>
</dbReference>
<dbReference type="PRINTS" id="PR00883">
    <property type="entry name" value="NUCLEARHMG"/>
</dbReference>
<keyword evidence="3 6" id="KW-0694">RNA-binding</keyword>
<protein>
    <recommendedName>
        <fullName evidence="6">H/ACA ribonucleoprotein complex subunit 2</fullName>
    </recommendedName>
    <alternativeName>
        <fullName evidence="6">Nucleolar protein family A member 2</fullName>
    </alternativeName>
</protein>
<evidence type="ECO:0000313" key="9">
    <source>
        <dbReference type="Proteomes" id="UP000646827"/>
    </source>
</evidence>
<reference evidence="8 9" key="1">
    <citation type="submission" date="2020-12" db="EMBL/GenBank/DDBJ databases">
        <title>Metabolic potential, ecology and presence of endohyphal bacteria is reflected in genomic diversity of Mucoromycotina.</title>
        <authorList>
            <person name="Muszewska A."/>
            <person name="Okrasinska A."/>
            <person name="Steczkiewicz K."/>
            <person name="Drgas O."/>
            <person name="Orlowska M."/>
            <person name="Perlinska-Lenart U."/>
            <person name="Aleksandrzak-Piekarczyk T."/>
            <person name="Szatraj K."/>
            <person name="Zielenkiewicz U."/>
            <person name="Pilsyk S."/>
            <person name="Malc E."/>
            <person name="Mieczkowski P."/>
            <person name="Kruszewska J.S."/>
            <person name="Biernat P."/>
            <person name="Pawlowska J."/>
        </authorList>
    </citation>
    <scope>NUCLEOTIDE SEQUENCE [LARGE SCALE GENOMIC DNA]</scope>
    <source>
        <strain evidence="8 9">CBS 142.35</strain>
    </source>
</reference>
<feature type="domain" description="Ribosomal protein eL8/eL30/eS12/Gadd45" evidence="7">
    <location>
        <begin position="45"/>
        <end position="135"/>
    </location>
</feature>
<evidence type="ECO:0000256" key="6">
    <source>
        <dbReference type="RuleBase" id="RU366039"/>
    </source>
</evidence>
<comment type="function">
    <text evidence="6">Common component of the spliceosome and rRNA processing machinery.</text>
</comment>